<accession>A0A167VTM0</accession>
<evidence type="ECO:0000313" key="1">
    <source>
        <dbReference type="EMBL" id="KZP05359.1"/>
    </source>
</evidence>
<organism evidence="1 2">
    <name type="scientific">Athelia psychrophila</name>
    <dbReference type="NCBI Taxonomy" id="1759441"/>
    <lineage>
        <taxon>Eukaryota</taxon>
        <taxon>Fungi</taxon>
        <taxon>Dikarya</taxon>
        <taxon>Basidiomycota</taxon>
        <taxon>Agaricomycotina</taxon>
        <taxon>Agaricomycetes</taxon>
        <taxon>Agaricomycetidae</taxon>
        <taxon>Atheliales</taxon>
        <taxon>Atheliaceae</taxon>
        <taxon>Athelia</taxon>
    </lineage>
</organism>
<keyword evidence="2" id="KW-1185">Reference proteome</keyword>
<dbReference type="EMBL" id="KV417844">
    <property type="protein sequence ID" value="KZP05359.1"/>
    <property type="molecule type" value="Genomic_DNA"/>
</dbReference>
<dbReference type="Proteomes" id="UP000076532">
    <property type="component" value="Unassembled WGS sequence"/>
</dbReference>
<protein>
    <submittedName>
        <fullName evidence="1">Uncharacterized protein</fullName>
    </submittedName>
</protein>
<dbReference type="AlphaFoldDB" id="A0A167VTM0"/>
<proteinExistence type="predicted"/>
<name>A0A167VTM0_9AGAM</name>
<evidence type="ECO:0000313" key="2">
    <source>
        <dbReference type="Proteomes" id="UP000076532"/>
    </source>
</evidence>
<reference evidence="1 2" key="1">
    <citation type="journal article" date="2016" name="Mol. Biol. Evol.">
        <title>Comparative Genomics of Early-Diverging Mushroom-Forming Fungi Provides Insights into the Origins of Lignocellulose Decay Capabilities.</title>
        <authorList>
            <person name="Nagy L.G."/>
            <person name="Riley R."/>
            <person name="Tritt A."/>
            <person name="Adam C."/>
            <person name="Daum C."/>
            <person name="Floudas D."/>
            <person name="Sun H."/>
            <person name="Yadav J.S."/>
            <person name="Pangilinan J."/>
            <person name="Larsson K.H."/>
            <person name="Matsuura K."/>
            <person name="Barry K."/>
            <person name="Labutti K."/>
            <person name="Kuo R."/>
            <person name="Ohm R.A."/>
            <person name="Bhattacharya S.S."/>
            <person name="Shirouzu T."/>
            <person name="Yoshinaga Y."/>
            <person name="Martin F.M."/>
            <person name="Grigoriev I.V."/>
            <person name="Hibbett D.S."/>
        </authorList>
    </citation>
    <scope>NUCLEOTIDE SEQUENCE [LARGE SCALE GENOMIC DNA]</scope>
    <source>
        <strain evidence="1 2">CBS 109695</strain>
    </source>
</reference>
<gene>
    <name evidence="1" type="ORF">FIBSPDRAFT_903560</name>
</gene>
<sequence length="304" mass="33888">MYAADLRFSHVQRSELVGKYASRKVIRSIAHQYPSQSVPLRFSLPRPRSAPEPATTRLPTVTCCFGILGNSIPNDTALGVNGIAVSGTDKATGILNYKCEVISGTRHVQHPRMNMHSVPYYILHEFLVWPHGAKPSSHSYEIGPAESPKTSHELELSIFDITQMVSSTSDRFSDSYSVLDHAQKARSTSASRAISTVLEYGQKVRSTSASRAISTVLEYGQKVRSTSTSRAISTPSEKSPLRFRLGANDTFSDLVYYNRYLFSQTYKGTPYYKDLAMTFQTQVGHGARYGGTLYKKRRYYTVPS</sequence>